<evidence type="ECO:0000256" key="1">
    <source>
        <dbReference type="ARBA" id="ARBA00001974"/>
    </source>
</evidence>
<dbReference type="InterPro" id="IPR046373">
    <property type="entry name" value="Acyl-CoA_Oxase/DH_mid-dom_sf"/>
</dbReference>
<dbReference type="Pfam" id="PF12806">
    <property type="entry name" value="Acyl-CoA_dh_C"/>
    <property type="match status" value="1"/>
</dbReference>
<sequence length="598" mass="65613">MRSDLISRRDLEFLLYEWLRAEELTERDRFADHSRETFDGFLDLCEDLATRYFAPHNKRNDAEEPTFDGEKVTIIPEVKEAIEAFGKANLVGAGMDESVGGMQLPSLVEAAGFSWFQAANVGTTAYPFLTIGNANLLATHGSSDQVERFVKPMVEGRFSGTMCLSEPQAGSSLADIVTRAEPRENGSYRLFGSKMWISGGEHDLTENIVHLVLAKIAGGPAGTKGISLFVVPKYLVGADGSLGERNDVSLAGLNHKMGYRGTVNTALNFGEGRHTPDGEAGAIGYLIGEPHRGLSYMFHMMNEARLGVGLGATALGYTGYLKSLRYARERTQGRPVTAKDPAAPQIPIIEHADVRRMLLAQKSYVEGALALLLYCHRLVDLARTAETPEAAREHTLLLEILTGVAKSWPSQWCREANDLAIQVHGGYGYTREYDVEQHYRDNRLNPIHEGTHGIQGMDLLGRKVIQHDGASLKLLDRRVATTIAAARELGGEPAEFASALDASRQRLLTVTMTVLTAGDPAVTMANSTAYLEAFGHIVLAWIWLEQAVAADCRDGDFYAGKLAAARYFFRHELPKTGPQLDLIASLDRTTLDLNDAWF</sequence>
<keyword evidence="3 5" id="KW-0285">Flavoprotein</keyword>
<feature type="domain" description="Acyl-CoA dehydrogenase/oxidase C-terminal" evidence="6">
    <location>
        <begin position="292"/>
        <end position="458"/>
    </location>
</feature>
<dbReference type="PANTHER" id="PTHR42803:SF3">
    <property type="entry name" value="ACYL-COA DEHYDROGENASE-RELATED"/>
    <property type="match status" value="1"/>
</dbReference>
<evidence type="ECO:0000313" key="10">
    <source>
        <dbReference type="EMBL" id="MBF6353319.1"/>
    </source>
</evidence>
<comment type="similarity">
    <text evidence="2 5">Belongs to the acyl-CoA dehydrogenase family.</text>
</comment>
<dbReference type="InterPro" id="IPR013786">
    <property type="entry name" value="AcylCoA_DH/ox_N"/>
</dbReference>
<dbReference type="InterPro" id="IPR006091">
    <property type="entry name" value="Acyl-CoA_Oxase/DH_mid-dom"/>
</dbReference>
<evidence type="ECO:0000259" key="6">
    <source>
        <dbReference type="Pfam" id="PF00441"/>
    </source>
</evidence>
<keyword evidence="11" id="KW-1185">Reference proteome</keyword>
<dbReference type="Proteomes" id="UP000707731">
    <property type="component" value="Unassembled WGS sequence"/>
</dbReference>
<comment type="caution">
    <text evidence="10">The sequence shown here is derived from an EMBL/GenBank/DDBJ whole genome shotgun (WGS) entry which is preliminary data.</text>
</comment>
<feature type="domain" description="Acetyl-CoA dehydrogenase-like C-terminal" evidence="9">
    <location>
        <begin position="478"/>
        <end position="593"/>
    </location>
</feature>
<feature type="domain" description="Acyl-CoA dehydrogenase/oxidase N-terminal" evidence="8">
    <location>
        <begin position="41"/>
        <end position="156"/>
    </location>
</feature>
<dbReference type="InterPro" id="IPR025878">
    <property type="entry name" value="Acyl-CoA_dh-like_C_dom"/>
</dbReference>
<keyword evidence="5" id="KW-0560">Oxidoreductase</keyword>
<dbReference type="Pfam" id="PF02770">
    <property type="entry name" value="Acyl-CoA_dh_M"/>
    <property type="match status" value="1"/>
</dbReference>
<dbReference type="Gene3D" id="1.10.540.10">
    <property type="entry name" value="Acyl-CoA dehydrogenase/oxidase, N-terminal domain"/>
    <property type="match status" value="1"/>
</dbReference>
<evidence type="ECO:0000256" key="5">
    <source>
        <dbReference type="RuleBase" id="RU362125"/>
    </source>
</evidence>
<dbReference type="Pfam" id="PF02771">
    <property type="entry name" value="Acyl-CoA_dh_N"/>
    <property type="match status" value="1"/>
</dbReference>
<dbReference type="SUPFAM" id="SSF47203">
    <property type="entry name" value="Acyl-CoA dehydrogenase C-terminal domain-like"/>
    <property type="match status" value="1"/>
</dbReference>
<evidence type="ECO:0000256" key="4">
    <source>
        <dbReference type="ARBA" id="ARBA00022827"/>
    </source>
</evidence>
<name>A0ABS0D4B5_9NOCA</name>
<dbReference type="EMBL" id="JADLQN010000001">
    <property type="protein sequence ID" value="MBF6353319.1"/>
    <property type="molecule type" value="Genomic_DNA"/>
</dbReference>
<evidence type="ECO:0000256" key="2">
    <source>
        <dbReference type="ARBA" id="ARBA00009347"/>
    </source>
</evidence>
<evidence type="ECO:0000256" key="3">
    <source>
        <dbReference type="ARBA" id="ARBA00022630"/>
    </source>
</evidence>
<dbReference type="InterPro" id="IPR036250">
    <property type="entry name" value="AcylCo_DH-like_C"/>
</dbReference>
<feature type="domain" description="Acyl-CoA oxidase/dehydrogenase middle" evidence="7">
    <location>
        <begin position="162"/>
        <end position="269"/>
    </location>
</feature>
<dbReference type="InterPro" id="IPR052166">
    <property type="entry name" value="Diverse_Acyl-CoA_DH"/>
</dbReference>
<dbReference type="RefSeq" id="WP_195000247.1">
    <property type="nucleotide sequence ID" value="NZ_JADLQN010000001.1"/>
</dbReference>
<dbReference type="PANTHER" id="PTHR42803">
    <property type="entry name" value="ACYL-COA DEHYDROGENASE"/>
    <property type="match status" value="1"/>
</dbReference>
<dbReference type="InterPro" id="IPR037069">
    <property type="entry name" value="AcylCoA_DH/ox_N_sf"/>
</dbReference>
<reference evidence="10 11" key="1">
    <citation type="submission" date="2020-10" db="EMBL/GenBank/DDBJ databases">
        <title>Identification of Nocardia species via Next-generation sequencing and recognition of intraspecies genetic diversity.</title>
        <authorList>
            <person name="Li P."/>
            <person name="Li P."/>
            <person name="Lu B."/>
        </authorList>
    </citation>
    <scope>NUCLEOTIDE SEQUENCE [LARGE SCALE GENOMIC DNA]</scope>
    <source>
        <strain evidence="10 11">BJ06-0143</strain>
    </source>
</reference>
<accession>A0ABS0D4B5</accession>
<organism evidence="10 11">
    <name type="scientific">Nocardia higoensis</name>
    <dbReference type="NCBI Taxonomy" id="228599"/>
    <lineage>
        <taxon>Bacteria</taxon>
        <taxon>Bacillati</taxon>
        <taxon>Actinomycetota</taxon>
        <taxon>Actinomycetes</taxon>
        <taxon>Mycobacteriales</taxon>
        <taxon>Nocardiaceae</taxon>
        <taxon>Nocardia</taxon>
    </lineage>
</organism>
<proteinExistence type="inferred from homology"/>
<dbReference type="InterPro" id="IPR009075">
    <property type="entry name" value="AcylCo_DH/oxidase_C"/>
</dbReference>
<evidence type="ECO:0000313" key="11">
    <source>
        <dbReference type="Proteomes" id="UP000707731"/>
    </source>
</evidence>
<evidence type="ECO:0000259" key="8">
    <source>
        <dbReference type="Pfam" id="PF02771"/>
    </source>
</evidence>
<dbReference type="SUPFAM" id="SSF56645">
    <property type="entry name" value="Acyl-CoA dehydrogenase NM domain-like"/>
    <property type="match status" value="1"/>
</dbReference>
<keyword evidence="4 5" id="KW-0274">FAD</keyword>
<dbReference type="Gene3D" id="2.40.110.10">
    <property type="entry name" value="Butyryl-CoA Dehydrogenase, subunit A, domain 2"/>
    <property type="match status" value="1"/>
</dbReference>
<protein>
    <submittedName>
        <fullName evidence="10">Acyl-CoA dehydrogenase</fullName>
    </submittedName>
</protein>
<dbReference type="Pfam" id="PF00441">
    <property type="entry name" value="Acyl-CoA_dh_1"/>
    <property type="match status" value="1"/>
</dbReference>
<dbReference type="InterPro" id="IPR009100">
    <property type="entry name" value="AcylCoA_DH/oxidase_NM_dom_sf"/>
</dbReference>
<gene>
    <name evidence="10" type="ORF">IU449_01945</name>
</gene>
<comment type="cofactor">
    <cofactor evidence="1 5">
        <name>FAD</name>
        <dbReference type="ChEBI" id="CHEBI:57692"/>
    </cofactor>
</comment>
<dbReference type="Gene3D" id="1.20.140.10">
    <property type="entry name" value="Butyryl-CoA Dehydrogenase, subunit A, domain 3"/>
    <property type="match status" value="1"/>
</dbReference>
<evidence type="ECO:0000259" key="7">
    <source>
        <dbReference type="Pfam" id="PF02770"/>
    </source>
</evidence>
<evidence type="ECO:0000259" key="9">
    <source>
        <dbReference type="Pfam" id="PF12806"/>
    </source>
</evidence>